<dbReference type="GO" id="GO:0002943">
    <property type="term" value="P:tRNA dihydrouridine synthesis"/>
    <property type="evidence" value="ECO:0000318"/>
    <property type="project" value="GO_Central"/>
</dbReference>
<evidence type="ECO:0000256" key="3">
    <source>
        <dbReference type="ARBA" id="ARBA00022643"/>
    </source>
</evidence>
<keyword evidence="2" id="KW-0285">Flavoprotein</keyword>
<keyword evidence="9" id="KW-1185">Reference proteome</keyword>
<dbReference type="GO" id="GO:0050660">
    <property type="term" value="F:flavin adenine dinucleotide binding"/>
    <property type="evidence" value="ECO:0007669"/>
    <property type="project" value="InterPro"/>
</dbReference>
<reference evidence="9" key="1">
    <citation type="submission" date="2015-02" db="EMBL/GenBank/DDBJ databases">
        <title>Genome sequencing for Strongylocentrotus purpuratus.</title>
        <authorList>
            <person name="Murali S."/>
            <person name="Liu Y."/>
            <person name="Vee V."/>
            <person name="English A."/>
            <person name="Wang M."/>
            <person name="Skinner E."/>
            <person name="Han Y."/>
            <person name="Muzny D.M."/>
            <person name="Worley K.C."/>
            <person name="Gibbs R.A."/>
        </authorList>
    </citation>
    <scope>NUCLEOTIDE SEQUENCE</scope>
</reference>
<organism evidence="8 9">
    <name type="scientific">Strongylocentrotus purpuratus</name>
    <name type="common">Purple sea urchin</name>
    <dbReference type="NCBI Taxonomy" id="7668"/>
    <lineage>
        <taxon>Eukaryota</taxon>
        <taxon>Metazoa</taxon>
        <taxon>Echinodermata</taxon>
        <taxon>Eleutherozoa</taxon>
        <taxon>Echinozoa</taxon>
        <taxon>Echinoidea</taxon>
        <taxon>Euechinoidea</taxon>
        <taxon>Echinacea</taxon>
        <taxon>Camarodonta</taxon>
        <taxon>Echinidea</taxon>
        <taxon>Strongylocentrotidae</taxon>
        <taxon>Strongylocentrotus</taxon>
    </lineage>
</organism>
<dbReference type="Gene3D" id="3.20.20.70">
    <property type="entry name" value="Aldolase class I"/>
    <property type="match status" value="1"/>
</dbReference>
<dbReference type="CDD" id="cd19871">
    <property type="entry name" value="DSRM_DUS2L"/>
    <property type="match status" value="1"/>
</dbReference>
<dbReference type="InterPro" id="IPR035587">
    <property type="entry name" value="DUS-like_FMN-bd"/>
</dbReference>
<dbReference type="KEGG" id="spu:579041"/>
<evidence type="ECO:0000256" key="2">
    <source>
        <dbReference type="ARBA" id="ARBA00022630"/>
    </source>
</evidence>
<name>A0A7M7N713_STRPU</name>
<comment type="cofactor">
    <cofactor evidence="1">
        <name>FMN</name>
        <dbReference type="ChEBI" id="CHEBI:58210"/>
    </cofactor>
</comment>
<evidence type="ECO:0000256" key="1">
    <source>
        <dbReference type="ARBA" id="ARBA00001917"/>
    </source>
</evidence>
<dbReference type="Proteomes" id="UP000007110">
    <property type="component" value="Unassembled WGS sequence"/>
</dbReference>
<dbReference type="FunCoup" id="A0A7M7N713">
    <property type="interactions" value="1587"/>
</dbReference>
<feature type="domain" description="DRBM" evidence="7">
    <location>
        <begin position="368"/>
        <end position="433"/>
    </location>
</feature>
<dbReference type="InterPro" id="IPR052582">
    <property type="entry name" value="tRNA-DUS-like"/>
</dbReference>
<dbReference type="EnsemblMetazoa" id="XM_030976237">
    <property type="protein sequence ID" value="XP_030832097"/>
    <property type="gene ID" value="LOC579041"/>
</dbReference>
<dbReference type="GO" id="GO:0017150">
    <property type="term" value="F:tRNA dihydrouridine synthase activity"/>
    <property type="evidence" value="ECO:0000318"/>
    <property type="project" value="GO_Central"/>
</dbReference>
<dbReference type="AlphaFoldDB" id="A0A7M7N713"/>
<dbReference type="GO" id="GO:0000049">
    <property type="term" value="F:tRNA binding"/>
    <property type="evidence" value="ECO:0007669"/>
    <property type="project" value="InterPro"/>
</dbReference>
<dbReference type="Pfam" id="PF01207">
    <property type="entry name" value="Dus"/>
    <property type="match status" value="1"/>
</dbReference>
<evidence type="ECO:0000313" key="9">
    <source>
        <dbReference type="Proteomes" id="UP000007110"/>
    </source>
</evidence>
<evidence type="ECO:0000256" key="5">
    <source>
        <dbReference type="ARBA" id="ARBA00023002"/>
    </source>
</evidence>
<keyword evidence="4" id="KW-0819">tRNA processing</keyword>
<protein>
    <recommendedName>
        <fullName evidence="7">DRBM domain-containing protein</fullName>
    </recommendedName>
</protein>
<accession>A0A7M7N713</accession>
<evidence type="ECO:0000256" key="6">
    <source>
        <dbReference type="SAM" id="MobiDB-lite"/>
    </source>
</evidence>
<dbReference type="InterPro" id="IPR014720">
    <property type="entry name" value="dsRBD_dom"/>
</dbReference>
<proteinExistence type="predicted"/>
<dbReference type="InterPro" id="IPR013785">
    <property type="entry name" value="Aldolase_TIM"/>
</dbReference>
<dbReference type="OrthoDB" id="10262250at2759"/>
<dbReference type="InParanoid" id="A0A7M7N713"/>
<dbReference type="GeneID" id="579041"/>
<dbReference type="PANTHER" id="PTHR45936">
    <property type="entry name" value="TRNA-DIHYDROURIDINE(20) SYNTHASE [NAD(P)+]-LIKE"/>
    <property type="match status" value="1"/>
</dbReference>
<evidence type="ECO:0000259" key="7">
    <source>
        <dbReference type="SMART" id="SM00358"/>
    </source>
</evidence>
<dbReference type="SMART" id="SM00358">
    <property type="entry name" value="DSRM"/>
    <property type="match status" value="1"/>
</dbReference>
<dbReference type="Pfam" id="PF00035">
    <property type="entry name" value="dsrm"/>
    <property type="match status" value="1"/>
</dbReference>
<dbReference type="CTD" id="54920"/>
<keyword evidence="3" id="KW-0288">FMN</keyword>
<dbReference type="InterPro" id="IPR018517">
    <property type="entry name" value="tRNA_hU_synthase_CS"/>
</dbReference>
<keyword evidence="5" id="KW-0560">Oxidoreductase</keyword>
<dbReference type="SUPFAM" id="SSF54768">
    <property type="entry name" value="dsRNA-binding domain-like"/>
    <property type="match status" value="1"/>
</dbReference>
<sequence>MSSRLSYANKVILAPMVRIGTLPTRLLALEYGADIVYCQELIDFKMLTCRRHVNRVLDTVDYISKDDVVIFRTCSKETDRLVFQMGTADAQRALRVAKMVEKDVSGIDINMGCPKDFSLKGGMGAALLQKPDTIKEILTTLVQGVKIPVTCKIRILPKLEDTIALAKMIEQTGVAALAVHGRLTEERPRHPVHCDAIKAVADSISIPLITNGGSQDIIKSYADIERFREMTGASSVMIAREAQWNPSIFRKEGKLPNHDVAKRYIQYSVDYDNVYTNMKYCIQQILRDEVQTEQGQKIQHSKSVPEICSAYGMLDYYDKALEGRSRSIEELQCTEMAPKRRKLNDGSYIIEAPRKINKKEMRLSKKTFKGVLIEYCHANKLHPPRYTLEEDIDNRVFKSSVIVDDQEYATTLWCTSKKYSEQGAAAVCCQQLGLSLQKKEPVTGTPSEKDRSVARGQEVRVSSEQCELLDGQPVGGKGEVCNGRGEEDDVEKAESCSSRLEGNAINCSTDPLNDSEVPVLSKDCSTDHQEARGVGTAEQR</sequence>
<dbReference type="CDD" id="cd02801">
    <property type="entry name" value="DUS_like_FMN"/>
    <property type="match status" value="1"/>
</dbReference>
<evidence type="ECO:0000256" key="4">
    <source>
        <dbReference type="ARBA" id="ARBA00022694"/>
    </source>
</evidence>
<dbReference type="RefSeq" id="XP_030832097.1">
    <property type="nucleotide sequence ID" value="XM_030976237.1"/>
</dbReference>
<dbReference type="InterPro" id="IPR044463">
    <property type="entry name" value="DUS2_DSRM"/>
</dbReference>
<dbReference type="GO" id="GO:0005737">
    <property type="term" value="C:cytoplasm"/>
    <property type="evidence" value="ECO:0000318"/>
    <property type="project" value="GO_Central"/>
</dbReference>
<dbReference type="OMA" id="XENDVAG"/>
<dbReference type="SUPFAM" id="SSF51395">
    <property type="entry name" value="FMN-linked oxidoreductases"/>
    <property type="match status" value="1"/>
</dbReference>
<feature type="compositionally biased region" description="Polar residues" evidence="6">
    <location>
        <begin position="495"/>
        <end position="512"/>
    </location>
</feature>
<evidence type="ECO:0000313" key="8">
    <source>
        <dbReference type="EnsemblMetazoa" id="XP_030832097"/>
    </source>
</evidence>
<feature type="region of interest" description="Disordered" evidence="6">
    <location>
        <begin position="477"/>
        <end position="540"/>
    </location>
</feature>
<dbReference type="PROSITE" id="PS01136">
    <property type="entry name" value="UPF0034"/>
    <property type="match status" value="1"/>
</dbReference>
<dbReference type="Gene3D" id="3.30.160.20">
    <property type="match status" value="1"/>
</dbReference>
<reference evidence="8" key="2">
    <citation type="submission" date="2021-01" db="UniProtKB">
        <authorList>
            <consortium name="EnsemblMetazoa"/>
        </authorList>
    </citation>
    <scope>IDENTIFICATION</scope>
</reference>
<dbReference type="PANTHER" id="PTHR45936:SF1">
    <property type="entry name" value="TRNA-DIHYDROURIDINE(20) SYNTHASE [NAD(P)+]-LIKE"/>
    <property type="match status" value="1"/>
</dbReference>